<keyword evidence="13 28" id="KW-0812">Transmembrane</keyword>
<keyword evidence="17" id="KW-0573">Peptidoglycan synthesis</keyword>
<keyword evidence="19 28" id="KW-0472">Membrane</keyword>
<evidence type="ECO:0000256" key="26">
    <source>
        <dbReference type="ARBA" id="ARBA00060592"/>
    </source>
</evidence>
<feature type="region of interest" description="Disordered" evidence="27">
    <location>
        <begin position="762"/>
        <end position="805"/>
    </location>
</feature>
<feature type="domain" description="Glycosyl transferase family 51" evidence="30">
    <location>
        <begin position="143"/>
        <end position="312"/>
    </location>
</feature>
<evidence type="ECO:0000256" key="15">
    <source>
        <dbReference type="ARBA" id="ARBA00022960"/>
    </source>
</evidence>
<feature type="domain" description="Penicillin-binding protein transpeptidase" evidence="29">
    <location>
        <begin position="421"/>
        <end position="676"/>
    </location>
</feature>
<evidence type="ECO:0000256" key="14">
    <source>
        <dbReference type="ARBA" id="ARBA00022801"/>
    </source>
</evidence>
<evidence type="ECO:0000256" key="8">
    <source>
        <dbReference type="ARBA" id="ARBA00022475"/>
    </source>
</evidence>
<dbReference type="GO" id="GO:0008360">
    <property type="term" value="P:regulation of cell shape"/>
    <property type="evidence" value="ECO:0007669"/>
    <property type="project" value="UniProtKB-KW"/>
</dbReference>
<keyword evidence="15" id="KW-0133">Cell shape</keyword>
<comment type="catalytic activity">
    <reaction evidence="23">
        <text>Preferential cleavage: (Ac)2-L-Lys-D-Ala-|-D-Ala. Also transpeptidation of peptidyl-alanyl moieties that are N-acyl substituents of D-alanine.</text>
        <dbReference type="EC" id="3.4.16.4"/>
    </reaction>
</comment>
<comment type="similarity">
    <text evidence="5">In the N-terminal section; belongs to the glycosyltransferase 51 family.</text>
</comment>
<feature type="compositionally biased region" description="Polar residues" evidence="27">
    <location>
        <begin position="445"/>
        <end position="457"/>
    </location>
</feature>
<dbReference type="InterPro" id="IPR023346">
    <property type="entry name" value="Lysozyme-like_dom_sf"/>
</dbReference>
<dbReference type="InterPro" id="IPR012338">
    <property type="entry name" value="Beta-lactam/transpept-like"/>
</dbReference>
<accession>A0A9D1SP63</accession>
<keyword evidence="8" id="KW-1003">Cell membrane</keyword>
<comment type="similarity">
    <text evidence="4">In the C-terminal section; belongs to the transpeptidase family.</text>
</comment>
<comment type="function">
    <text evidence="1">Cell wall formation. Synthesis of cross-linked peptidoglycan from the lipid intermediates. The enzyme has a penicillin-insensitive transglycosylase N-terminal domain (formation of linear glycan strands) and a penicillin-sensitive transpeptidase C-terminal domain (cross-linking of the peptide subunits).</text>
</comment>
<evidence type="ECO:0000256" key="1">
    <source>
        <dbReference type="ARBA" id="ARBA00002624"/>
    </source>
</evidence>
<dbReference type="AlphaFoldDB" id="A0A9D1SP63"/>
<feature type="region of interest" description="Disordered" evidence="27">
    <location>
        <begin position="443"/>
        <end position="462"/>
    </location>
</feature>
<evidence type="ECO:0000256" key="9">
    <source>
        <dbReference type="ARBA" id="ARBA00022645"/>
    </source>
</evidence>
<dbReference type="Gene3D" id="3.40.710.10">
    <property type="entry name" value="DD-peptidase/beta-lactamase superfamily"/>
    <property type="match status" value="1"/>
</dbReference>
<feature type="compositionally biased region" description="Basic and acidic residues" evidence="27">
    <location>
        <begin position="32"/>
        <end position="49"/>
    </location>
</feature>
<keyword evidence="10" id="KW-0645">Protease</keyword>
<keyword evidence="20" id="KW-0046">Antibiotic resistance</keyword>
<comment type="pathway">
    <text evidence="3">Cell wall biogenesis; peptidoglycan biosynthesis.</text>
</comment>
<proteinExistence type="inferred from homology"/>
<protein>
    <recommendedName>
        <fullName evidence="7">Penicillin-binding protein 1A</fullName>
        <ecNumber evidence="24">2.4.99.28</ecNumber>
        <ecNumber evidence="6">3.4.16.4</ecNumber>
    </recommendedName>
</protein>
<dbReference type="InterPro" id="IPR050396">
    <property type="entry name" value="Glycosyltr_51/Transpeptidase"/>
</dbReference>
<dbReference type="PANTHER" id="PTHR32282:SF11">
    <property type="entry name" value="PENICILLIN-BINDING PROTEIN 1B"/>
    <property type="match status" value="1"/>
</dbReference>
<evidence type="ECO:0000256" key="23">
    <source>
        <dbReference type="ARBA" id="ARBA00034000"/>
    </source>
</evidence>
<dbReference type="GO" id="GO:0046677">
    <property type="term" value="P:response to antibiotic"/>
    <property type="evidence" value="ECO:0007669"/>
    <property type="project" value="UniProtKB-KW"/>
</dbReference>
<evidence type="ECO:0000256" key="24">
    <source>
        <dbReference type="ARBA" id="ARBA00044770"/>
    </source>
</evidence>
<dbReference type="GO" id="GO:0009002">
    <property type="term" value="F:serine-type D-Ala-D-Ala carboxypeptidase activity"/>
    <property type="evidence" value="ECO:0007669"/>
    <property type="project" value="UniProtKB-EC"/>
</dbReference>
<evidence type="ECO:0000256" key="21">
    <source>
        <dbReference type="ARBA" id="ARBA00023268"/>
    </source>
</evidence>
<evidence type="ECO:0000256" key="12">
    <source>
        <dbReference type="ARBA" id="ARBA00022679"/>
    </source>
</evidence>
<evidence type="ECO:0000256" key="5">
    <source>
        <dbReference type="ARBA" id="ARBA00007739"/>
    </source>
</evidence>
<dbReference type="InterPro" id="IPR001460">
    <property type="entry name" value="PCN-bd_Tpept"/>
</dbReference>
<evidence type="ECO:0000256" key="25">
    <source>
        <dbReference type="ARBA" id="ARBA00049902"/>
    </source>
</evidence>
<keyword evidence="14" id="KW-0378">Hydrolase</keyword>
<evidence type="ECO:0000256" key="2">
    <source>
        <dbReference type="ARBA" id="ARBA00004401"/>
    </source>
</evidence>
<evidence type="ECO:0000256" key="10">
    <source>
        <dbReference type="ARBA" id="ARBA00022670"/>
    </source>
</evidence>
<dbReference type="Gene3D" id="1.10.3810.10">
    <property type="entry name" value="Biosynthetic peptidoglycan transglycosylase-like"/>
    <property type="match status" value="1"/>
</dbReference>
<dbReference type="InterPro" id="IPR001264">
    <property type="entry name" value="Glyco_trans_51"/>
</dbReference>
<dbReference type="GO" id="GO:0006508">
    <property type="term" value="P:proteolysis"/>
    <property type="evidence" value="ECO:0007669"/>
    <property type="project" value="UniProtKB-KW"/>
</dbReference>
<evidence type="ECO:0000256" key="20">
    <source>
        <dbReference type="ARBA" id="ARBA00023251"/>
    </source>
</evidence>
<keyword evidence="12" id="KW-0808">Transferase</keyword>
<evidence type="ECO:0000256" key="7">
    <source>
        <dbReference type="ARBA" id="ARBA00018638"/>
    </source>
</evidence>
<evidence type="ECO:0000313" key="31">
    <source>
        <dbReference type="EMBL" id="HIU69246.1"/>
    </source>
</evidence>
<feature type="compositionally biased region" description="Acidic residues" evidence="27">
    <location>
        <begin position="771"/>
        <end position="782"/>
    </location>
</feature>
<reference evidence="31" key="1">
    <citation type="submission" date="2020-10" db="EMBL/GenBank/DDBJ databases">
        <authorList>
            <person name="Gilroy R."/>
        </authorList>
    </citation>
    <scope>NUCLEOTIDE SEQUENCE</scope>
    <source>
        <strain evidence="31">CHK176-6737</strain>
    </source>
</reference>
<evidence type="ECO:0000256" key="11">
    <source>
        <dbReference type="ARBA" id="ARBA00022676"/>
    </source>
</evidence>
<dbReference type="SUPFAM" id="SSF53955">
    <property type="entry name" value="Lysozyme-like"/>
    <property type="match status" value="1"/>
</dbReference>
<keyword evidence="16" id="KW-0735">Signal-anchor</keyword>
<evidence type="ECO:0000256" key="27">
    <source>
        <dbReference type="SAM" id="MobiDB-lite"/>
    </source>
</evidence>
<evidence type="ECO:0000259" key="30">
    <source>
        <dbReference type="Pfam" id="PF00912"/>
    </source>
</evidence>
<evidence type="ECO:0000256" key="3">
    <source>
        <dbReference type="ARBA" id="ARBA00004752"/>
    </source>
</evidence>
<dbReference type="Pfam" id="PF00912">
    <property type="entry name" value="Transgly"/>
    <property type="match status" value="1"/>
</dbReference>
<evidence type="ECO:0000259" key="29">
    <source>
        <dbReference type="Pfam" id="PF00905"/>
    </source>
</evidence>
<evidence type="ECO:0000256" key="4">
    <source>
        <dbReference type="ARBA" id="ARBA00007090"/>
    </source>
</evidence>
<dbReference type="GO" id="GO:0030288">
    <property type="term" value="C:outer membrane-bounded periplasmic space"/>
    <property type="evidence" value="ECO:0007669"/>
    <property type="project" value="TreeGrafter"/>
</dbReference>
<keyword evidence="11" id="KW-0328">Glycosyltransferase</keyword>
<organism evidence="31 32">
    <name type="scientific">Candidatus Scybalenecus merdavium</name>
    <dbReference type="NCBI Taxonomy" id="2840939"/>
    <lineage>
        <taxon>Bacteria</taxon>
        <taxon>Bacillati</taxon>
        <taxon>Bacillota</taxon>
        <taxon>Clostridia</taxon>
        <taxon>Eubacteriales</taxon>
        <taxon>Oscillospiraceae</taxon>
        <taxon>Oscillospiraceae incertae sedis</taxon>
        <taxon>Candidatus Scybalenecus</taxon>
    </lineage>
</organism>
<dbReference type="SUPFAM" id="SSF56601">
    <property type="entry name" value="beta-lactamase/transpeptidase-like"/>
    <property type="match status" value="1"/>
</dbReference>
<name>A0A9D1SP63_9FIRM</name>
<evidence type="ECO:0000256" key="19">
    <source>
        <dbReference type="ARBA" id="ARBA00023136"/>
    </source>
</evidence>
<evidence type="ECO:0000256" key="22">
    <source>
        <dbReference type="ARBA" id="ARBA00023316"/>
    </source>
</evidence>
<feature type="compositionally biased region" description="Low complexity" evidence="27">
    <location>
        <begin position="783"/>
        <end position="805"/>
    </location>
</feature>
<dbReference type="EMBL" id="DVNM01000026">
    <property type="protein sequence ID" value="HIU69246.1"/>
    <property type="molecule type" value="Genomic_DNA"/>
</dbReference>
<comment type="catalytic activity">
    <reaction evidence="25">
        <text>[GlcNAc-(1-&gt;4)-Mur2Ac(oyl-L-Ala-gamma-D-Glu-L-Lys-D-Ala-D-Ala)](n)-di-trans,octa-cis-undecaprenyl diphosphate + beta-D-GlcNAc-(1-&gt;4)-Mur2Ac(oyl-L-Ala-gamma-D-Glu-L-Lys-D-Ala-D-Ala)-di-trans,octa-cis-undecaprenyl diphosphate = [GlcNAc-(1-&gt;4)-Mur2Ac(oyl-L-Ala-gamma-D-Glu-L-Lys-D-Ala-D-Ala)](n+1)-di-trans,octa-cis-undecaprenyl diphosphate + di-trans,octa-cis-undecaprenyl diphosphate + H(+)</text>
        <dbReference type="Rhea" id="RHEA:23708"/>
        <dbReference type="Rhea" id="RHEA-COMP:9602"/>
        <dbReference type="Rhea" id="RHEA-COMP:9603"/>
        <dbReference type="ChEBI" id="CHEBI:15378"/>
        <dbReference type="ChEBI" id="CHEBI:58405"/>
        <dbReference type="ChEBI" id="CHEBI:60033"/>
        <dbReference type="ChEBI" id="CHEBI:78435"/>
        <dbReference type="EC" id="2.4.99.28"/>
    </reaction>
</comment>
<comment type="subcellular location">
    <subcellularLocation>
        <location evidence="2">Cell membrane</location>
        <topology evidence="2">Single-pass type II membrane protein</topology>
    </subcellularLocation>
</comment>
<comment type="pathway">
    <text evidence="26">Glycan biosynthesis.</text>
</comment>
<dbReference type="FunFam" id="1.10.3810.10:FF:000001">
    <property type="entry name" value="Penicillin-binding protein 1A"/>
    <property type="match status" value="1"/>
</dbReference>
<evidence type="ECO:0000256" key="6">
    <source>
        <dbReference type="ARBA" id="ARBA00012448"/>
    </source>
</evidence>
<dbReference type="PANTHER" id="PTHR32282">
    <property type="entry name" value="BINDING PROTEIN TRANSPEPTIDASE, PUTATIVE-RELATED"/>
    <property type="match status" value="1"/>
</dbReference>
<evidence type="ECO:0000256" key="28">
    <source>
        <dbReference type="SAM" id="Phobius"/>
    </source>
</evidence>
<dbReference type="GO" id="GO:0071555">
    <property type="term" value="P:cell wall organization"/>
    <property type="evidence" value="ECO:0007669"/>
    <property type="project" value="UniProtKB-KW"/>
</dbReference>
<keyword evidence="21" id="KW-0511">Multifunctional enzyme</keyword>
<evidence type="ECO:0000256" key="17">
    <source>
        <dbReference type="ARBA" id="ARBA00022984"/>
    </source>
</evidence>
<feature type="compositionally biased region" description="Basic residues" evidence="27">
    <location>
        <begin position="50"/>
        <end position="66"/>
    </location>
</feature>
<keyword evidence="22" id="KW-0961">Cell wall biogenesis/degradation</keyword>
<dbReference type="GO" id="GO:0005886">
    <property type="term" value="C:plasma membrane"/>
    <property type="evidence" value="ECO:0007669"/>
    <property type="project" value="UniProtKB-SubCell"/>
</dbReference>
<comment type="caution">
    <text evidence="31">The sequence shown here is derived from an EMBL/GenBank/DDBJ whole genome shotgun (WGS) entry which is preliminary data.</text>
</comment>
<feature type="region of interest" description="Disordered" evidence="27">
    <location>
        <begin position="32"/>
        <end position="69"/>
    </location>
</feature>
<gene>
    <name evidence="31" type="ORF">IAD23_04735</name>
</gene>
<dbReference type="GO" id="GO:0008658">
    <property type="term" value="F:penicillin binding"/>
    <property type="evidence" value="ECO:0007669"/>
    <property type="project" value="InterPro"/>
</dbReference>
<keyword evidence="9" id="KW-0121">Carboxypeptidase</keyword>
<evidence type="ECO:0000256" key="13">
    <source>
        <dbReference type="ARBA" id="ARBA00022692"/>
    </source>
</evidence>
<dbReference type="GO" id="GO:0009252">
    <property type="term" value="P:peptidoglycan biosynthetic process"/>
    <property type="evidence" value="ECO:0007669"/>
    <property type="project" value="UniProtKB-KW"/>
</dbReference>
<evidence type="ECO:0000313" key="32">
    <source>
        <dbReference type="Proteomes" id="UP000824125"/>
    </source>
</evidence>
<sequence length="805" mass="89831">MASPNENEYDELLESFMNNFSDAYDEDRKAQLEREGFEHQAKSTVDKSSRFSRNKRGRKLEKKMRKNGGAGQNGVKVLPLPLRILLGCAIVVAFVGIVCVSVAGVYGYTVVHGDPVFDLDEEKYSQNQTSFIYGTDSSGEQVEITRLHGEQNRIWVDMEDMSPYMRSAFIALEDKRFEKHHGVDWFRTVSALIIHRATQGGSTITQQLVKNLTGENQATFVRKFNEILSALNLEKNYSKDDIIEAYMNTVYLSNGCYGVKTAAERYFGKDISELNIAECACLASITQKPYLYDPLKHPEDNRVRAEYCMLQMLKEGFITQEEYDEAMAYEMVYTNSANYQGSTVEEEEEEETQQINSYYTDFVIDEVLADLQKMGYSERTARNMLYGGGLRIYTAIDFDLQEIVEDVYENYRRMPDETVQGAMVIMDYNGRVCAIVGGTGEKTGNRTLNRASQSERQPGSALKPLSVYSPALEKTKSDDSVGVYWSTMQKDSPLRQIDGKWWPKNEGGSYSRSNVTLQSGIARSLNTISAHTLDRIGTDYAINFLKERYHFTTLNDVNDNDWAPMATGALDTGASVLEMTAAYAAFGNGGYYYEPYAYYRIEDSQGNVLIEKDPEATKQRAISEGTAGVMNKILQTVMTASNGTGRWYKIDGVECFGKTGTTTDDKDRWFVGGTPDYVSAVWYGYDQPKEVVYNLSPNPCGTIWNYVFKQIYNNNSGLDSEFAENDSIVERQYCTRTGLLASSSCPKATGWYDKESLPGYCSGHGSSGGSSDDDAEENDADAGETTAPADTTAAADAAPDAGGEE</sequence>
<dbReference type="GO" id="GO:0008955">
    <property type="term" value="F:peptidoglycan glycosyltransferase activity"/>
    <property type="evidence" value="ECO:0007669"/>
    <property type="project" value="UniProtKB-EC"/>
</dbReference>
<dbReference type="EC" id="2.4.99.28" evidence="24"/>
<keyword evidence="18 28" id="KW-1133">Transmembrane helix</keyword>
<dbReference type="Pfam" id="PF00905">
    <property type="entry name" value="Transpeptidase"/>
    <property type="match status" value="1"/>
</dbReference>
<evidence type="ECO:0000256" key="16">
    <source>
        <dbReference type="ARBA" id="ARBA00022968"/>
    </source>
</evidence>
<dbReference type="Proteomes" id="UP000824125">
    <property type="component" value="Unassembled WGS sequence"/>
</dbReference>
<feature type="transmembrane region" description="Helical" evidence="28">
    <location>
        <begin position="84"/>
        <end position="108"/>
    </location>
</feature>
<dbReference type="InterPro" id="IPR036950">
    <property type="entry name" value="PBP_transglycosylase"/>
</dbReference>
<dbReference type="EC" id="3.4.16.4" evidence="6"/>
<evidence type="ECO:0000256" key="18">
    <source>
        <dbReference type="ARBA" id="ARBA00022989"/>
    </source>
</evidence>
<reference evidence="31" key="2">
    <citation type="journal article" date="2021" name="PeerJ">
        <title>Extensive microbial diversity within the chicken gut microbiome revealed by metagenomics and culture.</title>
        <authorList>
            <person name="Gilroy R."/>
            <person name="Ravi A."/>
            <person name="Getino M."/>
            <person name="Pursley I."/>
            <person name="Horton D.L."/>
            <person name="Alikhan N.F."/>
            <person name="Baker D."/>
            <person name="Gharbi K."/>
            <person name="Hall N."/>
            <person name="Watson M."/>
            <person name="Adriaenssens E.M."/>
            <person name="Foster-Nyarko E."/>
            <person name="Jarju S."/>
            <person name="Secka A."/>
            <person name="Antonio M."/>
            <person name="Oren A."/>
            <person name="Chaudhuri R.R."/>
            <person name="La Ragione R."/>
            <person name="Hildebrand F."/>
            <person name="Pallen M.J."/>
        </authorList>
    </citation>
    <scope>NUCLEOTIDE SEQUENCE</scope>
    <source>
        <strain evidence="31">CHK176-6737</strain>
    </source>
</reference>